<evidence type="ECO:0000313" key="2">
    <source>
        <dbReference type="Proteomes" id="UP001469553"/>
    </source>
</evidence>
<reference evidence="1 2" key="1">
    <citation type="submission" date="2021-06" db="EMBL/GenBank/DDBJ databases">
        <authorList>
            <person name="Palmer J.M."/>
        </authorList>
    </citation>
    <scope>NUCLEOTIDE SEQUENCE [LARGE SCALE GENOMIC DNA]</scope>
    <source>
        <strain evidence="1 2">AS_MEX2019</strain>
        <tissue evidence="1">Muscle</tissue>
    </source>
</reference>
<sequence length="105" mass="12681">MTEHVATTCKYKKRQTSLQSYRQNCMQTHCPNTHNKNLDVYEHTYYMHTCTICMHNNNYEQMHTHIQCNAFMYAWAPTKSLPAQTHIRVNIFMWTFICTHFLPFK</sequence>
<keyword evidence="2" id="KW-1185">Reference proteome</keyword>
<organism evidence="1 2">
    <name type="scientific">Ameca splendens</name>
    <dbReference type="NCBI Taxonomy" id="208324"/>
    <lineage>
        <taxon>Eukaryota</taxon>
        <taxon>Metazoa</taxon>
        <taxon>Chordata</taxon>
        <taxon>Craniata</taxon>
        <taxon>Vertebrata</taxon>
        <taxon>Euteleostomi</taxon>
        <taxon>Actinopterygii</taxon>
        <taxon>Neopterygii</taxon>
        <taxon>Teleostei</taxon>
        <taxon>Neoteleostei</taxon>
        <taxon>Acanthomorphata</taxon>
        <taxon>Ovalentaria</taxon>
        <taxon>Atherinomorphae</taxon>
        <taxon>Cyprinodontiformes</taxon>
        <taxon>Goodeidae</taxon>
        <taxon>Ameca</taxon>
    </lineage>
</organism>
<proteinExistence type="predicted"/>
<name>A0ABV0ZNS2_9TELE</name>
<protein>
    <submittedName>
        <fullName evidence="1">Uncharacterized protein</fullName>
    </submittedName>
</protein>
<dbReference type="Proteomes" id="UP001469553">
    <property type="component" value="Unassembled WGS sequence"/>
</dbReference>
<gene>
    <name evidence="1" type="ORF">AMECASPLE_015431</name>
</gene>
<accession>A0ABV0ZNS2</accession>
<dbReference type="EMBL" id="JAHRIP010066918">
    <property type="protein sequence ID" value="MEQ2307156.1"/>
    <property type="molecule type" value="Genomic_DNA"/>
</dbReference>
<evidence type="ECO:0000313" key="1">
    <source>
        <dbReference type="EMBL" id="MEQ2307156.1"/>
    </source>
</evidence>
<comment type="caution">
    <text evidence="1">The sequence shown here is derived from an EMBL/GenBank/DDBJ whole genome shotgun (WGS) entry which is preliminary data.</text>
</comment>